<dbReference type="Gene3D" id="1.25.10.10">
    <property type="entry name" value="Leucine-rich Repeat Variant"/>
    <property type="match status" value="1"/>
</dbReference>
<dbReference type="Pfam" id="PF19427">
    <property type="entry name" value="Insc_C"/>
    <property type="match status" value="1"/>
</dbReference>
<reference evidence="2" key="1">
    <citation type="submission" date="2019-08" db="EMBL/GenBank/DDBJ databases">
        <title>The improved chromosome-level genome for the pearl oyster Pinctada fucata martensii using PacBio sequencing and Hi-C.</title>
        <authorList>
            <person name="Zheng Z."/>
        </authorList>
    </citation>
    <scope>NUCLEOTIDE SEQUENCE</scope>
    <source>
        <strain evidence="2">ZZ-2019</strain>
        <tissue evidence="2">Adductor muscle</tissue>
    </source>
</reference>
<dbReference type="InterPro" id="IPR038205">
    <property type="entry name" value="INSC_LBD_sf"/>
</dbReference>
<dbReference type="CDD" id="cd21966">
    <property type="entry name" value="INSC_LBD"/>
    <property type="match status" value="1"/>
</dbReference>
<dbReference type="Gene3D" id="6.20.200.10">
    <property type="entry name" value="Inscuteable LGN-binding domain"/>
    <property type="match status" value="1"/>
</dbReference>
<dbReference type="GO" id="GO:0045179">
    <property type="term" value="C:apical cortex"/>
    <property type="evidence" value="ECO:0007669"/>
    <property type="project" value="TreeGrafter"/>
</dbReference>
<evidence type="ECO:0000313" key="3">
    <source>
        <dbReference type="Proteomes" id="UP001186944"/>
    </source>
</evidence>
<organism evidence="2 3">
    <name type="scientific">Pinctada imbricata</name>
    <name type="common">Atlantic pearl-oyster</name>
    <name type="synonym">Pinctada martensii</name>
    <dbReference type="NCBI Taxonomy" id="66713"/>
    <lineage>
        <taxon>Eukaryota</taxon>
        <taxon>Metazoa</taxon>
        <taxon>Spiralia</taxon>
        <taxon>Lophotrochozoa</taxon>
        <taxon>Mollusca</taxon>
        <taxon>Bivalvia</taxon>
        <taxon>Autobranchia</taxon>
        <taxon>Pteriomorphia</taxon>
        <taxon>Pterioida</taxon>
        <taxon>Pterioidea</taxon>
        <taxon>Pteriidae</taxon>
        <taxon>Pinctada</taxon>
    </lineage>
</organism>
<evidence type="ECO:0000313" key="2">
    <source>
        <dbReference type="EMBL" id="KAK3097404.1"/>
    </source>
</evidence>
<keyword evidence="3" id="KW-1185">Reference proteome</keyword>
<dbReference type="EMBL" id="VSWD01000007">
    <property type="protein sequence ID" value="KAK3097404.1"/>
    <property type="molecule type" value="Genomic_DNA"/>
</dbReference>
<sequence>MRRSLNDPVQHWLYDIRGATEMECTSILQGKSIVDTMDKQAVRATHVKSSIDIIRKESHQISNEFAKLFRHAEDENWSTVQSFTIKLTCHIRSLIQECNQSIPHSPAYILEQQEVVMGECAKLAQQVESALMQKKNPPSKIPIVNQLTFLGQAFSRLVDLALGYLVQRVVDTLDEANDPVTLSNCMGAVVSLGLEGEHMCYIIAREGGVRALLDICRTDSLHFAHSQALRALATISCVNESLFEIEKEGGVECLLDILCDSQSGERVRGEVAGVIAQVTSPCLENAHQLSGLMDNIEELLRCLLGLCYTTRSEEVFLLSSAAIANITFMDNQACETLLQLEAPRILISACSTTVADSLFAKDQVATVLANMVAVDVCRHDILGHGGISLALQLLNERPCDYKSPAEISACERVQQKAAIALTRMCREEEVAEKIVDSQGIPRLIQLCRLKKERSNSDAVLVACLAALRKIKSLNKLEGVSGIDVQQLINPKLMDSFLICTNSDENFV</sequence>
<evidence type="ECO:0000259" key="1">
    <source>
        <dbReference type="Pfam" id="PF19427"/>
    </source>
</evidence>
<dbReference type="InterPro" id="IPR039921">
    <property type="entry name" value="Inscuteable"/>
</dbReference>
<dbReference type="GO" id="GO:0000132">
    <property type="term" value="P:establishment of mitotic spindle orientation"/>
    <property type="evidence" value="ECO:0007669"/>
    <property type="project" value="TreeGrafter"/>
</dbReference>
<comment type="caution">
    <text evidence="2">The sequence shown here is derived from an EMBL/GenBank/DDBJ whole genome shotgun (WGS) entry which is preliminary data.</text>
</comment>
<dbReference type="SUPFAM" id="SSF48371">
    <property type="entry name" value="ARM repeat"/>
    <property type="match status" value="1"/>
</dbReference>
<dbReference type="InterPro" id="IPR045789">
    <property type="entry name" value="Insc_C"/>
</dbReference>
<dbReference type="PANTHER" id="PTHR21386">
    <property type="entry name" value="INSCUTEABLE"/>
    <property type="match status" value="1"/>
</dbReference>
<dbReference type="AlphaFoldDB" id="A0AA88Y9Z3"/>
<protein>
    <recommendedName>
        <fullName evidence="1">Protein inscuteable homologue C-terminal domain-containing protein</fullName>
    </recommendedName>
</protein>
<dbReference type="GO" id="GO:0008093">
    <property type="term" value="F:cytoskeletal anchor activity"/>
    <property type="evidence" value="ECO:0007669"/>
    <property type="project" value="TreeGrafter"/>
</dbReference>
<dbReference type="SMART" id="SM00185">
    <property type="entry name" value="ARM"/>
    <property type="match status" value="4"/>
</dbReference>
<gene>
    <name evidence="2" type="ORF">FSP39_009333</name>
</gene>
<proteinExistence type="predicted"/>
<accession>A0AA88Y9Z3</accession>
<dbReference type="GO" id="GO:0009786">
    <property type="term" value="P:regulation of asymmetric cell division"/>
    <property type="evidence" value="ECO:0007669"/>
    <property type="project" value="TreeGrafter"/>
</dbReference>
<dbReference type="InterPro" id="IPR011989">
    <property type="entry name" value="ARM-like"/>
</dbReference>
<dbReference type="GO" id="GO:0008356">
    <property type="term" value="P:asymmetric cell division"/>
    <property type="evidence" value="ECO:0007669"/>
    <property type="project" value="InterPro"/>
</dbReference>
<dbReference type="InterPro" id="IPR016024">
    <property type="entry name" value="ARM-type_fold"/>
</dbReference>
<dbReference type="InterPro" id="IPR000225">
    <property type="entry name" value="Armadillo"/>
</dbReference>
<name>A0AA88Y9Z3_PINIB</name>
<dbReference type="Proteomes" id="UP001186944">
    <property type="component" value="Unassembled WGS sequence"/>
</dbReference>
<dbReference type="PANTHER" id="PTHR21386:SF0">
    <property type="entry name" value="PROTEIN INSCUTEABLE HOMOLOG"/>
    <property type="match status" value="1"/>
</dbReference>
<feature type="domain" description="Protein inscuteable homologue C-terminal" evidence="1">
    <location>
        <begin position="60"/>
        <end position="507"/>
    </location>
</feature>
<dbReference type="GO" id="GO:0045176">
    <property type="term" value="P:apical protein localization"/>
    <property type="evidence" value="ECO:0007669"/>
    <property type="project" value="TreeGrafter"/>
</dbReference>